<comment type="caution">
    <text evidence="3">The sequence shown here is derived from an EMBL/GenBank/DDBJ whole genome shotgun (WGS) entry which is preliminary data.</text>
</comment>
<feature type="domain" description="Glycosyl transferase family 1" evidence="1">
    <location>
        <begin position="163"/>
        <end position="304"/>
    </location>
</feature>
<dbReference type="InterPro" id="IPR001296">
    <property type="entry name" value="Glyco_trans_1"/>
</dbReference>
<proteinExistence type="predicted"/>
<reference evidence="3 4" key="1">
    <citation type="submission" date="2020-05" db="EMBL/GenBank/DDBJ databases">
        <title>Description of Pedobacter foliorum sp. nov.</title>
        <authorList>
            <person name="Qi S."/>
            <person name="Carlier A."/>
            <person name="Cnockaert M."/>
            <person name="Vandamme P."/>
        </authorList>
    </citation>
    <scope>NUCLEOTIDE SEQUENCE [LARGE SCALE GENOMIC DNA]</scope>
    <source>
        <strain evidence="3 4">LMG 31300</strain>
    </source>
</reference>
<evidence type="ECO:0000259" key="2">
    <source>
        <dbReference type="Pfam" id="PF13439"/>
    </source>
</evidence>
<feature type="domain" description="Glycosyltransferase subfamily 4-like N-terminal" evidence="2">
    <location>
        <begin position="18"/>
        <end position="119"/>
    </location>
</feature>
<dbReference type="Pfam" id="PF13439">
    <property type="entry name" value="Glyco_transf_4"/>
    <property type="match status" value="1"/>
</dbReference>
<dbReference type="PANTHER" id="PTHR45947:SF3">
    <property type="entry name" value="SULFOQUINOVOSYL TRANSFERASE SQD2"/>
    <property type="match status" value="1"/>
</dbReference>
<dbReference type="EMBL" id="JABMKV010000001">
    <property type="protein sequence ID" value="NQX30171.1"/>
    <property type="molecule type" value="Genomic_DNA"/>
</dbReference>
<dbReference type="PANTHER" id="PTHR45947">
    <property type="entry name" value="SULFOQUINOVOSYL TRANSFERASE SQD2"/>
    <property type="match status" value="1"/>
</dbReference>
<dbReference type="Pfam" id="PF00534">
    <property type="entry name" value="Glycos_transf_1"/>
    <property type="match status" value="1"/>
</dbReference>
<dbReference type="InterPro" id="IPR050194">
    <property type="entry name" value="Glycosyltransferase_grp1"/>
</dbReference>
<dbReference type="RefSeq" id="WP_173268373.1">
    <property type="nucleotide sequence ID" value="NZ_JABMKV010000001.1"/>
</dbReference>
<protein>
    <submittedName>
        <fullName evidence="3">Glycosyltransferase</fullName>
    </submittedName>
</protein>
<accession>A0ABX2DA29</accession>
<dbReference type="Proteomes" id="UP000762110">
    <property type="component" value="Unassembled WGS sequence"/>
</dbReference>
<name>A0ABX2DA29_9SPHI</name>
<evidence type="ECO:0000313" key="3">
    <source>
        <dbReference type="EMBL" id="NQX30171.1"/>
    </source>
</evidence>
<organism evidence="3 4">
    <name type="scientific">Pedobacter boryungensis</name>
    <dbReference type="NCBI Taxonomy" id="869962"/>
    <lineage>
        <taxon>Bacteria</taxon>
        <taxon>Pseudomonadati</taxon>
        <taxon>Bacteroidota</taxon>
        <taxon>Sphingobacteriia</taxon>
        <taxon>Sphingobacteriales</taxon>
        <taxon>Sphingobacteriaceae</taxon>
        <taxon>Pedobacter</taxon>
    </lineage>
</organism>
<sequence>MKILQILNPVTPLPAKTIGGSERIVEYLMDELILLGHDVTFMGHDESSFTNQVKHIPIGTYLDRKKTLKTVWKHLISTKYDVVHNHGRLLYFAPIIYSKTRKLHTFHMADLESGFHNFQRMKPKNLTFSPCGKWIQDRYQSLGGNWHYVNNGLPISKYSFDNAPITNDNPLVIICRIGPGKGLIDAIEISRKSNRKLIIAGKIGDYPHEKEWFNENVGKYLDDKNIKFIGEVNDAQKNALLNQALALIIPTKDSEAFNTTMIEANACGCPVISYNRFCFPEYITNGVNGFIGDTIEDLIDTVLKINLINRQNCRTYFEQKYTSKTMALNYQSLYENSINK</sequence>
<dbReference type="InterPro" id="IPR028098">
    <property type="entry name" value="Glyco_trans_4-like_N"/>
</dbReference>
<gene>
    <name evidence="3" type="ORF">HQN85_00415</name>
</gene>
<evidence type="ECO:0000259" key="1">
    <source>
        <dbReference type="Pfam" id="PF00534"/>
    </source>
</evidence>
<dbReference type="SUPFAM" id="SSF53756">
    <property type="entry name" value="UDP-Glycosyltransferase/glycogen phosphorylase"/>
    <property type="match status" value="1"/>
</dbReference>
<evidence type="ECO:0000313" key="4">
    <source>
        <dbReference type="Proteomes" id="UP000762110"/>
    </source>
</evidence>
<dbReference type="Gene3D" id="3.40.50.2000">
    <property type="entry name" value="Glycogen Phosphorylase B"/>
    <property type="match status" value="2"/>
</dbReference>
<keyword evidence="4" id="KW-1185">Reference proteome</keyword>